<keyword evidence="2" id="KW-1185">Reference proteome</keyword>
<dbReference type="KEGG" id="pbs:Plabr_1904"/>
<protein>
    <submittedName>
        <fullName evidence="1">Uncharacterized protein</fullName>
    </submittedName>
</protein>
<reference evidence="2" key="1">
    <citation type="submission" date="2011-02" db="EMBL/GenBank/DDBJ databases">
        <title>The complete genome of Planctomyces brasiliensis DSM 5305.</title>
        <authorList>
            <person name="Lucas S."/>
            <person name="Copeland A."/>
            <person name="Lapidus A."/>
            <person name="Bruce D."/>
            <person name="Goodwin L."/>
            <person name="Pitluck S."/>
            <person name="Kyrpides N."/>
            <person name="Mavromatis K."/>
            <person name="Pagani I."/>
            <person name="Ivanova N."/>
            <person name="Ovchinnikova G."/>
            <person name="Lu M."/>
            <person name="Detter J.C."/>
            <person name="Han C."/>
            <person name="Land M."/>
            <person name="Hauser L."/>
            <person name="Markowitz V."/>
            <person name="Cheng J.-F."/>
            <person name="Hugenholtz P."/>
            <person name="Woyke T."/>
            <person name="Wu D."/>
            <person name="Tindall B."/>
            <person name="Pomrenke H.G."/>
            <person name="Brambilla E."/>
            <person name="Klenk H.-P."/>
            <person name="Eisen J.A."/>
        </authorList>
    </citation>
    <scope>NUCLEOTIDE SEQUENCE [LARGE SCALE GENOMIC DNA]</scope>
    <source>
        <strain evidence="2">ATCC 49424 / DSM 5305 / JCM 21570 / NBRC 103401 / IFAM 1448</strain>
    </source>
</reference>
<dbReference type="HOGENOM" id="CLU_2495951_0_0_0"/>
<dbReference type="Proteomes" id="UP000006860">
    <property type="component" value="Chromosome"/>
</dbReference>
<proteinExistence type="predicted"/>
<name>F0SH28_RUBBR</name>
<sequence length="86" mass="9905">MQGATAWLVQQCNFSREFLRNCTFTSSTESRYIPVCNGLHESQTTDIVFEGWPGLERSDYPGGVSHKKSWEMLPLRREVTYQQALC</sequence>
<dbReference type="AlphaFoldDB" id="F0SH28"/>
<evidence type="ECO:0000313" key="1">
    <source>
        <dbReference type="EMBL" id="ADY59513.1"/>
    </source>
</evidence>
<evidence type="ECO:0000313" key="2">
    <source>
        <dbReference type="Proteomes" id="UP000006860"/>
    </source>
</evidence>
<dbReference type="STRING" id="756272.Plabr_1904"/>
<accession>F0SH28</accession>
<dbReference type="EMBL" id="CP002546">
    <property type="protein sequence ID" value="ADY59513.1"/>
    <property type="molecule type" value="Genomic_DNA"/>
</dbReference>
<gene>
    <name evidence="1" type="ordered locus">Plabr_1904</name>
</gene>
<organism evidence="1 2">
    <name type="scientific">Rubinisphaera brasiliensis (strain ATCC 49424 / DSM 5305 / JCM 21570 / IAM 15109 / NBRC 103401 / IFAM 1448)</name>
    <name type="common">Planctomyces brasiliensis</name>
    <dbReference type="NCBI Taxonomy" id="756272"/>
    <lineage>
        <taxon>Bacteria</taxon>
        <taxon>Pseudomonadati</taxon>
        <taxon>Planctomycetota</taxon>
        <taxon>Planctomycetia</taxon>
        <taxon>Planctomycetales</taxon>
        <taxon>Planctomycetaceae</taxon>
        <taxon>Rubinisphaera</taxon>
    </lineage>
</organism>